<name>A0A2U1SU11_METSR</name>
<reference evidence="1 2" key="1">
    <citation type="journal article" date="2018" name="Appl. Microbiol. Biotechnol.">
        <title>Co-cultivation of the strictly anaerobic methanogen Methanosarcina barkeri with aerobic methanotrophs in an oxygen-limited membrane bioreactor.</title>
        <authorList>
            <person name="In 't Zandt M.H."/>
            <person name="van den Bosch T.J.M."/>
            <person name="Rijkers R."/>
            <person name="van Kessel M.A.H.J."/>
            <person name="Jetten M.S.M."/>
            <person name="Welte C.U."/>
        </authorList>
    </citation>
    <scope>NUCLEOTIDE SEQUENCE [LARGE SCALE GENOMIC DNA]</scope>
    <source>
        <strain evidence="1 2">DSM 17706</strain>
    </source>
</reference>
<evidence type="ECO:0000313" key="2">
    <source>
        <dbReference type="Proteomes" id="UP000245137"/>
    </source>
</evidence>
<sequence length="61" mass="6743">MKFIETIVHDPICAGVSKRRPTPAPRIRSHPPAEAAIASACVRRTPRRHELISDFAIAPTE</sequence>
<protein>
    <submittedName>
        <fullName evidence="1">Uncharacterized protein</fullName>
    </submittedName>
</protein>
<dbReference type="EMBL" id="PUIV01000004">
    <property type="protein sequence ID" value="PWB95088.1"/>
    <property type="molecule type" value="Genomic_DNA"/>
</dbReference>
<comment type="caution">
    <text evidence="1">The sequence shown here is derived from an EMBL/GenBank/DDBJ whole genome shotgun (WGS) entry which is preliminary data.</text>
</comment>
<dbReference type="Proteomes" id="UP000245137">
    <property type="component" value="Unassembled WGS sequence"/>
</dbReference>
<gene>
    <name evidence="1" type="ORF">C5689_04685</name>
</gene>
<accession>A0A2U1SU11</accession>
<organism evidence="1 2">
    <name type="scientific">Methylosinus sporium</name>
    <dbReference type="NCBI Taxonomy" id="428"/>
    <lineage>
        <taxon>Bacteria</taxon>
        <taxon>Pseudomonadati</taxon>
        <taxon>Pseudomonadota</taxon>
        <taxon>Alphaproteobacteria</taxon>
        <taxon>Hyphomicrobiales</taxon>
        <taxon>Methylocystaceae</taxon>
        <taxon>Methylosinus</taxon>
    </lineage>
</organism>
<dbReference type="AlphaFoldDB" id="A0A2U1SU11"/>
<evidence type="ECO:0000313" key="1">
    <source>
        <dbReference type="EMBL" id="PWB95088.1"/>
    </source>
</evidence>
<keyword evidence="2" id="KW-1185">Reference proteome</keyword>
<proteinExistence type="predicted"/>